<sequence length="548" mass="59027">MQMQHRISQLVASLPLPQKVGQLFMLAFAGQDLAYAKTLVADFHIGGFYLTDDNAPNPAAARVLASELQHTAALRACDAPLILGVDQEGAWGVLTQHTDLGPGNLALGVTDDLALTAQMYQVYARQMLPLGYNTILAPCADVNSNPDNPIIGQRSFGDSPELVSRHVATAVQALMQAGSLSCAKHFPGHGDTATDSHSGLPRVELDKKELLESHLQPFVAAIAAGVPLIMTSHILYPALDTEYPATLSPAILTDLLRHELGFDGVILTDSMNMGAMRQFYTPVAAAVQALKAGADMIMLSEEHYENERTDYKKLQAQTIVGVIEAVRQGELAEAVIDQALQRVLRLRYQLSQQLPEQTAVAPGQSAQVFVQASAQVAAHAAQSALRLKRNSAGVFPLQHQKQSLLLAFAADPAGYDKICNSRGIGPNDPIPASSVLRAELERSPLSVEFWSYLTLQQQLAAGAPLPEGQLLVLVTEDYPLPGDQLDLAAQQQKVQQALALWRQQVMVLALRSDTELAAYPELATYLCSYSSRRCSAIAAAKALIDGHL</sequence>
<keyword evidence="2 5" id="KW-0378">Hydrolase</keyword>
<dbReference type="OrthoDB" id="9786661at2"/>
<evidence type="ECO:0000313" key="5">
    <source>
        <dbReference type="EMBL" id="RVU37413.1"/>
    </source>
</evidence>
<comment type="similarity">
    <text evidence="1">Belongs to the glycosyl hydrolase 3 family.</text>
</comment>
<dbReference type="InterPro" id="IPR036962">
    <property type="entry name" value="Glyco_hydro_3_N_sf"/>
</dbReference>
<gene>
    <name evidence="5" type="ORF">EOE67_10405</name>
</gene>
<dbReference type="PANTHER" id="PTHR30480">
    <property type="entry name" value="BETA-HEXOSAMINIDASE-RELATED"/>
    <property type="match status" value="1"/>
</dbReference>
<dbReference type="InterPro" id="IPR017853">
    <property type="entry name" value="GH"/>
</dbReference>
<feature type="domain" description="Glycoside hydrolase family 3 N-terminal" evidence="4">
    <location>
        <begin position="17"/>
        <end position="346"/>
    </location>
</feature>
<protein>
    <submittedName>
        <fullName evidence="5">Glycoside hydrolase family 3 protein</fullName>
    </submittedName>
</protein>
<comment type="caution">
    <text evidence="5">The sequence shown here is derived from an EMBL/GenBank/DDBJ whole genome shotgun (WGS) entry which is preliminary data.</text>
</comment>
<evidence type="ECO:0000256" key="2">
    <source>
        <dbReference type="ARBA" id="ARBA00022801"/>
    </source>
</evidence>
<dbReference type="PROSITE" id="PS00775">
    <property type="entry name" value="GLYCOSYL_HYDROL_F3"/>
    <property type="match status" value="1"/>
</dbReference>
<dbReference type="SUPFAM" id="SSF51445">
    <property type="entry name" value="(Trans)glycosidases"/>
    <property type="match status" value="1"/>
</dbReference>
<dbReference type="InterPro" id="IPR019800">
    <property type="entry name" value="Glyco_hydro_3_AS"/>
</dbReference>
<reference evidence="5 6" key="1">
    <citation type="submission" date="2019-01" db="EMBL/GenBank/DDBJ databases">
        <authorList>
            <person name="Chen W.-M."/>
        </authorList>
    </citation>
    <scope>NUCLEOTIDE SEQUENCE [LARGE SCALE GENOMIC DNA]</scope>
    <source>
        <strain evidence="5 6">KYPC3</strain>
    </source>
</reference>
<dbReference type="Proteomes" id="UP000283077">
    <property type="component" value="Unassembled WGS sequence"/>
</dbReference>
<keyword evidence="3" id="KW-0326">Glycosidase</keyword>
<dbReference type="GO" id="GO:0009254">
    <property type="term" value="P:peptidoglycan turnover"/>
    <property type="evidence" value="ECO:0007669"/>
    <property type="project" value="TreeGrafter"/>
</dbReference>
<evidence type="ECO:0000313" key="6">
    <source>
        <dbReference type="Proteomes" id="UP000283077"/>
    </source>
</evidence>
<dbReference type="Gene3D" id="3.20.20.300">
    <property type="entry name" value="Glycoside hydrolase, family 3, N-terminal domain"/>
    <property type="match status" value="1"/>
</dbReference>
<organism evidence="5 6">
    <name type="scientific">Rheinheimera riviphila</name>
    <dbReference type="NCBI Taxonomy" id="1834037"/>
    <lineage>
        <taxon>Bacteria</taxon>
        <taxon>Pseudomonadati</taxon>
        <taxon>Pseudomonadota</taxon>
        <taxon>Gammaproteobacteria</taxon>
        <taxon>Chromatiales</taxon>
        <taxon>Chromatiaceae</taxon>
        <taxon>Rheinheimera</taxon>
    </lineage>
</organism>
<accession>A0A437QSC5</accession>
<dbReference type="GO" id="GO:0004553">
    <property type="term" value="F:hydrolase activity, hydrolyzing O-glycosyl compounds"/>
    <property type="evidence" value="ECO:0007669"/>
    <property type="project" value="InterPro"/>
</dbReference>
<proteinExistence type="inferred from homology"/>
<dbReference type="PANTHER" id="PTHR30480:SF16">
    <property type="entry name" value="GLYCOSIDE HYDROLASE FAMILY 3 DOMAIN PROTEIN"/>
    <property type="match status" value="1"/>
</dbReference>
<evidence type="ECO:0000256" key="1">
    <source>
        <dbReference type="ARBA" id="ARBA00005336"/>
    </source>
</evidence>
<dbReference type="InterPro" id="IPR050226">
    <property type="entry name" value="NagZ_Beta-hexosaminidase"/>
</dbReference>
<dbReference type="EMBL" id="SACS01000010">
    <property type="protein sequence ID" value="RVU37413.1"/>
    <property type="molecule type" value="Genomic_DNA"/>
</dbReference>
<dbReference type="GO" id="GO:0005975">
    <property type="term" value="P:carbohydrate metabolic process"/>
    <property type="evidence" value="ECO:0007669"/>
    <property type="project" value="InterPro"/>
</dbReference>
<dbReference type="InterPro" id="IPR001764">
    <property type="entry name" value="Glyco_hydro_3_N"/>
</dbReference>
<evidence type="ECO:0000256" key="3">
    <source>
        <dbReference type="ARBA" id="ARBA00023295"/>
    </source>
</evidence>
<keyword evidence="6" id="KW-1185">Reference proteome</keyword>
<dbReference type="Pfam" id="PF00933">
    <property type="entry name" value="Glyco_hydro_3"/>
    <property type="match status" value="1"/>
</dbReference>
<dbReference type="AlphaFoldDB" id="A0A437QSC5"/>
<name>A0A437QSC5_9GAMM</name>
<evidence type="ECO:0000259" key="4">
    <source>
        <dbReference type="Pfam" id="PF00933"/>
    </source>
</evidence>